<dbReference type="STRING" id="443218.AS9A_2230"/>
<dbReference type="InterPro" id="IPR011013">
    <property type="entry name" value="Gal_mutarotase_sf_dom"/>
</dbReference>
<dbReference type="EMBL" id="CP002786">
    <property type="protein sequence ID" value="AEF40679.1"/>
    <property type="molecule type" value="Genomic_DNA"/>
</dbReference>
<proteinExistence type="predicted"/>
<dbReference type="InterPro" id="IPR037480">
    <property type="entry name" value="YihR-like"/>
</dbReference>
<dbReference type="Pfam" id="PF01263">
    <property type="entry name" value="Aldose_epim"/>
    <property type="match status" value="1"/>
</dbReference>
<dbReference type="InterPro" id="IPR008183">
    <property type="entry name" value="Aldose_1/G6P_1-epimerase"/>
</dbReference>
<dbReference type="HOGENOM" id="CLU_052486_1_1_11"/>
<dbReference type="Proteomes" id="UP000009235">
    <property type="component" value="Chromosome"/>
</dbReference>
<dbReference type="AlphaFoldDB" id="F6EQZ2"/>
<evidence type="ECO:0000313" key="1">
    <source>
        <dbReference type="EMBL" id="AEF40679.1"/>
    </source>
</evidence>
<dbReference type="GO" id="GO:0006006">
    <property type="term" value="P:glucose metabolic process"/>
    <property type="evidence" value="ECO:0007669"/>
    <property type="project" value="TreeGrafter"/>
</dbReference>
<dbReference type="eggNOG" id="COG2017">
    <property type="taxonomic scope" value="Bacteria"/>
</dbReference>
<evidence type="ECO:0000313" key="2">
    <source>
        <dbReference type="Proteomes" id="UP000009235"/>
    </source>
</evidence>
<gene>
    <name evidence="1" type="ordered locus">AS9A_2230</name>
</gene>
<dbReference type="PANTHER" id="PTHR10091:SF0">
    <property type="entry name" value="GALACTOSE MUTAROTASE"/>
    <property type="match status" value="1"/>
</dbReference>
<name>F6EQZ2_HOYSD</name>
<dbReference type="GO" id="GO:0004034">
    <property type="term" value="F:aldose 1-epimerase activity"/>
    <property type="evidence" value="ECO:0007669"/>
    <property type="project" value="TreeGrafter"/>
</dbReference>
<dbReference type="GO" id="GO:0030246">
    <property type="term" value="F:carbohydrate binding"/>
    <property type="evidence" value="ECO:0007669"/>
    <property type="project" value="InterPro"/>
</dbReference>
<dbReference type="GO" id="GO:0033499">
    <property type="term" value="P:galactose catabolic process via UDP-galactose, Leloir pathway"/>
    <property type="evidence" value="ECO:0007669"/>
    <property type="project" value="TreeGrafter"/>
</dbReference>
<dbReference type="PANTHER" id="PTHR10091">
    <property type="entry name" value="ALDOSE-1-EPIMERASE"/>
    <property type="match status" value="1"/>
</dbReference>
<dbReference type="CDD" id="cd09022">
    <property type="entry name" value="Aldose_epim_Ec_YihR"/>
    <property type="match status" value="1"/>
</dbReference>
<organism evidence="1 2">
    <name type="scientific">Hoyosella subflava (strain DSM 45089 / JCM 17490 / NBRC 109087 / DQS3-9A1)</name>
    <name type="common">Amycolicicoccus subflavus</name>
    <dbReference type="NCBI Taxonomy" id="443218"/>
    <lineage>
        <taxon>Bacteria</taxon>
        <taxon>Bacillati</taxon>
        <taxon>Actinomycetota</taxon>
        <taxon>Actinomycetes</taxon>
        <taxon>Mycobacteriales</taxon>
        <taxon>Hoyosellaceae</taxon>
        <taxon>Hoyosella</taxon>
    </lineage>
</organism>
<keyword evidence="2" id="KW-1185">Reference proteome</keyword>
<sequence>MVEYPSADTYDAANGTVHTLAAGDYRATVFSSGAALGRLIWRGHDIVVPVTASEIPIAYEGKTLVPWPNRIADGRYSFRDRTHELPINEHATNSALHGFGCWVNWETVELNSCEATFRLHCLPRYGYPFHLITEVTYRLTADRGLCTEITSTNVGASPAPYGASSHPYLTCGLAPVDECILTVPAERVVTVDDRLLPTGTVPGGEVDLDFREARAVGPLQIDHAFGGLPRDEWEVVLRHPGAGLSARLTATAPWLQIYTGDRLGRRGIAVEPMTCPPDAFNSKDDLIVLESGDHHTLRFRIEGSFWPNT</sequence>
<dbReference type="Gene3D" id="2.70.98.10">
    <property type="match status" value="1"/>
</dbReference>
<dbReference type="NCBIfam" id="NF011719">
    <property type="entry name" value="PRK15172.1"/>
    <property type="match status" value="1"/>
</dbReference>
<reference evidence="1 2" key="1">
    <citation type="journal article" date="2011" name="J. Bacteriol.">
        <title>Complete genome sequence of Amycolicicoccus subflavus DQS3-9A1T, an actinomycete isolated from crude oil-polluted soil.</title>
        <authorList>
            <person name="Cai M."/>
            <person name="Chen W.M."/>
            <person name="Nie Y."/>
            <person name="Chi C.Q."/>
            <person name="Wang Y.N."/>
            <person name="Tang Y.Q."/>
            <person name="Li G.Y."/>
            <person name="Wu X.L."/>
        </authorList>
    </citation>
    <scope>NUCLEOTIDE SEQUENCE [LARGE SCALE GENOMIC DNA]</scope>
    <source>
        <strain evidence="2">DSM 45089 / DQS3-9A1</strain>
    </source>
</reference>
<protein>
    <submittedName>
        <fullName evidence="1">Putative aldose 1-epimerase</fullName>
    </submittedName>
</protein>
<dbReference type="KEGG" id="asd:AS9A_2230"/>
<accession>F6EQZ2</accession>
<dbReference type="SUPFAM" id="SSF74650">
    <property type="entry name" value="Galactose mutarotase-like"/>
    <property type="match status" value="1"/>
</dbReference>
<dbReference type="InterPro" id="IPR014718">
    <property type="entry name" value="GH-type_carb-bd"/>
</dbReference>